<comment type="caution">
    <text evidence="4">The sequence shown here is derived from an EMBL/GenBank/DDBJ whole genome shotgun (WGS) entry which is preliminary data.</text>
</comment>
<organism evidence="4 5">
    <name type="scientific">Streptomyces sodiiphilus</name>
    <dbReference type="NCBI Taxonomy" id="226217"/>
    <lineage>
        <taxon>Bacteria</taxon>
        <taxon>Bacillati</taxon>
        <taxon>Actinomycetota</taxon>
        <taxon>Actinomycetes</taxon>
        <taxon>Kitasatosporales</taxon>
        <taxon>Streptomycetaceae</taxon>
        <taxon>Streptomyces</taxon>
    </lineage>
</organism>
<dbReference type="InterPro" id="IPR027806">
    <property type="entry name" value="HARBI1_dom"/>
</dbReference>
<dbReference type="Pfam" id="PF13359">
    <property type="entry name" value="DDE_Tnp_4"/>
    <property type="match status" value="1"/>
</dbReference>
<evidence type="ECO:0000256" key="1">
    <source>
        <dbReference type="ARBA" id="ARBA00001968"/>
    </source>
</evidence>
<evidence type="ECO:0000259" key="3">
    <source>
        <dbReference type="Pfam" id="PF13359"/>
    </source>
</evidence>
<dbReference type="EMBL" id="BAAAMJ010000029">
    <property type="protein sequence ID" value="GAA1916586.1"/>
    <property type="molecule type" value="Genomic_DNA"/>
</dbReference>
<comment type="cofactor">
    <cofactor evidence="1">
        <name>a divalent metal cation</name>
        <dbReference type="ChEBI" id="CHEBI:60240"/>
    </cofactor>
</comment>
<evidence type="ECO:0000313" key="4">
    <source>
        <dbReference type="EMBL" id="GAA1916586.1"/>
    </source>
</evidence>
<gene>
    <name evidence="4" type="ORF">GCM10009716_27200</name>
</gene>
<sequence length="184" mass="19986">MVATGAEERLLFCSPAVPSSCVDITHARKLGLVRILANGPAVEVLADAGYQGLGAQTGGRVVTPPHRKFRRNPPEWYEEMHERQRRAYSSHRIRVGHGIGHLKNWRALARTFGLSGSSFTLTSCVRSRLDSVSALVSTADSPHERTSWLSCGGCGGGSEPTNRLVRASSRVLGSWCPGRALPRR</sequence>
<feature type="domain" description="DDE Tnp4" evidence="3">
    <location>
        <begin position="4"/>
        <end position="115"/>
    </location>
</feature>
<dbReference type="Proteomes" id="UP001501303">
    <property type="component" value="Unassembled WGS sequence"/>
</dbReference>
<keyword evidence="2" id="KW-0479">Metal-binding</keyword>
<name>A0ABN2PBP3_9ACTN</name>
<accession>A0ABN2PBP3</accession>
<protein>
    <recommendedName>
        <fullName evidence="3">DDE Tnp4 domain-containing protein</fullName>
    </recommendedName>
</protein>
<evidence type="ECO:0000313" key="5">
    <source>
        <dbReference type="Proteomes" id="UP001501303"/>
    </source>
</evidence>
<evidence type="ECO:0000256" key="2">
    <source>
        <dbReference type="ARBA" id="ARBA00022723"/>
    </source>
</evidence>
<reference evidence="4 5" key="1">
    <citation type="journal article" date="2019" name="Int. J. Syst. Evol. Microbiol.">
        <title>The Global Catalogue of Microorganisms (GCM) 10K type strain sequencing project: providing services to taxonomists for standard genome sequencing and annotation.</title>
        <authorList>
            <consortium name="The Broad Institute Genomics Platform"/>
            <consortium name="The Broad Institute Genome Sequencing Center for Infectious Disease"/>
            <person name="Wu L."/>
            <person name="Ma J."/>
        </authorList>
    </citation>
    <scope>NUCLEOTIDE SEQUENCE [LARGE SCALE GENOMIC DNA]</scope>
    <source>
        <strain evidence="4 5">JCM 13581</strain>
    </source>
</reference>
<keyword evidence="5" id="KW-1185">Reference proteome</keyword>
<proteinExistence type="predicted"/>